<name>A0ABD2K0Z7_HETSC</name>
<dbReference type="EMBL" id="JBICCN010000071">
    <property type="protein sequence ID" value="KAL3096338.1"/>
    <property type="molecule type" value="Genomic_DNA"/>
</dbReference>
<dbReference type="Proteomes" id="UP001620645">
    <property type="component" value="Unassembled WGS sequence"/>
</dbReference>
<dbReference type="AlphaFoldDB" id="A0ABD2K0Z7"/>
<organism evidence="1 2">
    <name type="scientific">Heterodera schachtii</name>
    <name type="common">Sugarbeet cyst nematode worm</name>
    <name type="synonym">Tylenchus schachtii</name>
    <dbReference type="NCBI Taxonomy" id="97005"/>
    <lineage>
        <taxon>Eukaryota</taxon>
        <taxon>Metazoa</taxon>
        <taxon>Ecdysozoa</taxon>
        <taxon>Nematoda</taxon>
        <taxon>Chromadorea</taxon>
        <taxon>Rhabditida</taxon>
        <taxon>Tylenchina</taxon>
        <taxon>Tylenchomorpha</taxon>
        <taxon>Tylenchoidea</taxon>
        <taxon>Heteroderidae</taxon>
        <taxon>Heteroderinae</taxon>
        <taxon>Heterodera</taxon>
    </lineage>
</organism>
<gene>
    <name evidence="1" type="ORF">niasHS_005006</name>
</gene>
<comment type="caution">
    <text evidence="1">The sequence shown here is derived from an EMBL/GenBank/DDBJ whole genome shotgun (WGS) entry which is preliminary data.</text>
</comment>
<reference evidence="1 2" key="1">
    <citation type="submission" date="2024-10" db="EMBL/GenBank/DDBJ databases">
        <authorList>
            <person name="Kim D."/>
        </authorList>
    </citation>
    <scope>NUCLEOTIDE SEQUENCE [LARGE SCALE GENOMIC DNA]</scope>
    <source>
        <strain evidence="1">Taebaek</strain>
    </source>
</reference>
<proteinExistence type="predicted"/>
<evidence type="ECO:0000313" key="2">
    <source>
        <dbReference type="Proteomes" id="UP001620645"/>
    </source>
</evidence>
<protein>
    <submittedName>
        <fullName evidence="1">Uncharacterized protein</fullName>
    </submittedName>
</protein>
<evidence type="ECO:0000313" key="1">
    <source>
        <dbReference type="EMBL" id="KAL3096338.1"/>
    </source>
</evidence>
<accession>A0ABD2K0Z7</accession>
<keyword evidence="2" id="KW-1185">Reference proteome</keyword>
<sequence>MNNAKKLSPVRKLNRNSLLSNVAHFCVVLKKWALKPYNDSTEAYIRLSIKLAEKMLTEYKGGAMDERLHEDKLEGLRVRTENQLNK</sequence>